<name>A0A6A6RRD1_9PLEO</name>
<protein>
    <submittedName>
        <fullName evidence="1">Uncharacterized protein</fullName>
    </submittedName>
</protein>
<dbReference type="AlphaFoldDB" id="A0A6A6RRD1"/>
<dbReference type="Proteomes" id="UP000799753">
    <property type="component" value="Unassembled WGS sequence"/>
</dbReference>
<sequence length="81" mass="8478">MATTPSRNATGYISIDSRNDPTCLLHSCSLLPSPQAFLPSPQAFLPSPQAFLLHPHELSISPASTVSSPAQGQYAVETGLG</sequence>
<dbReference type="EMBL" id="MU006791">
    <property type="protein sequence ID" value="KAF2638016.1"/>
    <property type="molecule type" value="Genomic_DNA"/>
</dbReference>
<reference evidence="1" key="1">
    <citation type="journal article" date="2020" name="Stud. Mycol.">
        <title>101 Dothideomycetes genomes: a test case for predicting lifestyles and emergence of pathogens.</title>
        <authorList>
            <person name="Haridas S."/>
            <person name="Albert R."/>
            <person name="Binder M."/>
            <person name="Bloem J."/>
            <person name="Labutti K."/>
            <person name="Salamov A."/>
            <person name="Andreopoulos B."/>
            <person name="Baker S."/>
            <person name="Barry K."/>
            <person name="Bills G."/>
            <person name="Bluhm B."/>
            <person name="Cannon C."/>
            <person name="Castanera R."/>
            <person name="Culley D."/>
            <person name="Daum C."/>
            <person name="Ezra D."/>
            <person name="Gonzalez J."/>
            <person name="Henrissat B."/>
            <person name="Kuo A."/>
            <person name="Liang C."/>
            <person name="Lipzen A."/>
            <person name="Lutzoni F."/>
            <person name="Magnuson J."/>
            <person name="Mondo S."/>
            <person name="Nolan M."/>
            <person name="Ohm R."/>
            <person name="Pangilinan J."/>
            <person name="Park H.-J."/>
            <person name="Ramirez L."/>
            <person name="Alfaro M."/>
            <person name="Sun H."/>
            <person name="Tritt A."/>
            <person name="Yoshinaga Y."/>
            <person name="Zwiers L.-H."/>
            <person name="Turgeon B."/>
            <person name="Goodwin S."/>
            <person name="Spatafora J."/>
            <person name="Crous P."/>
            <person name="Grigoriev I."/>
        </authorList>
    </citation>
    <scope>NUCLEOTIDE SEQUENCE</scope>
    <source>
        <strain evidence="1">CBS 473.64</strain>
    </source>
</reference>
<accession>A0A6A6RRD1</accession>
<proteinExistence type="predicted"/>
<evidence type="ECO:0000313" key="2">
    <source>
        <dbReference type="Proteomes" id="UP000799753"/>
    </source>
</evidence>
<organism evidence="1 2">
    <name type="scientific">Massarina eburnea CBS 473.64</name>
    <dbReference type="NCBI Taxonomy" id="1395130"/>
    <lineage>
        <taxon>Eukaryota</taxon>
        <taxon>Fungi</taxon>
        <taxon>Dikarya</taxon>
        <taxon>Ascomycota</taxon>
        <taxon>Pezizomycotina</taxon>
        <taxon>Dothideomycetes</taxon>
        <taxon>Pleosporomycetidae</taxon>
        <taxon>Pleosporales</taxon>
        <taxon>Massarineae</taxon>
        <taxon>Massarinaceae</taxon>
        <taxon>Massarina</taxon>
    </lineage>
</organism>
<evidence type="ECO:0000313" key="1">
    <source>
        <dbReference type="EMBL" id="KAF2638016.1"/>
    </source>
</evidence>
<gene>
    <name evidence="1" type="ORF">P280DRAFT_471667</name>
</gene>
<keyword evidence="2" id="KW-1185">Reference proteome</keyword>